<name>A0A831SQX3_PROAE</name>
<gene>
    <name evidence="2" type="ORF">ENN50_01150</name>
</gene>
<reference evidence="2" key="1">
    <citation type="journal article" date="2020" name="mSystems">
        <title>Genome- and Community-Level Interaction Insights into Carbon Utilization and Element Cycling Functions of Hydrothermarchaeota in Hydrothermal Sediment.</title>
        <authorList>
            <person name="Zhou Z."/>
            <person name="Liu Y."/>
            <person name="Xu W."/>
            <person name="Pan J."/>
            <person name="Luo Z.H."/>
            <person name="Li M."/>
        </authorList>
    </citation>
    <scope>NUCLEOTIDE SEQUENCE [LARGE SCALE GENOMIC DNA]</scope>
    <source>
        <strain evidence="2">SpSt-1181</strain>
    </source>
</reference>
<evidence type="ECO:0000313" key="2">
    <source>
        <dbReference type="EMBL" id="HED30302.1"/>
    </source>
</evidence>
<sequence>MATMPERLHCLYKALGSILPQLDHLNLYLNNFPRTFNLYEHYPELEAYSHIIQFTSSRDIGDRRDHARFTDALKYGQGHYYVCVDDDIVYPADYIERLAGRSETYHDKVALCVHGYGLWENLQDFTSDRARESRYFHFEHELASDALVDVAGIGTLFCPAELIEEDFSSPPYGFSDLVLAKYFFTRSIPVVAIRRQKSWLKGIPNKSTLYKEARSENNDAKTYARELAGIMKNISRKNCTTLLDLNQTPEEIVCSDTALCLPDDIDRHEIYICLSGVNCGTKIKAICIALQKALVNILSRRMNICFLDDGSDDDTRRQIATHAFTHLSRYRISTFRNDVSQGPSCSKAMLVNEARKKTGRKLFCMLDLDRTVTPVLGRLLHAIIMQGYHQALYSTTGRAPDTIIWWEESGTLMDFKALRNARNKRDSRQHKAFLDALLDTLPQYCRKKLRYKLTTAPPPFHRQQRKLHQVLRSLLVKSRK</sequence>
<protein>
    <recommendedName>
        <fullName evidence="1">Glycosyltransferase 2-like domain-containing protein</fullName>
    </recommendedName>
</protein>
<dbReference type="InterPro" id="IPR001173">
    <property type="entry name" value="Glyco_trans_2-like"/>
</dbReference>
<proteinExistence type="predicted"/>
<evidence type="ECO:0000259" key="1">
    <source>
        <dbReference type="Pfam" id="PF00535"/>
    </source>
</evidence>
<dbReference type="Proteomes" id="UP000886335">
    <property type="component" value="Unassembled WGS sequence"/>
</dbReference>
<dbReference type="EMBL" id="DSBW01000026">
    <property type="protein sequence ID" value="HED30302.1"/>
    <property type="molecule type" value="Genomic_DNA"/>
</dbReference>
<feature type="domain" description="Glycosyltransferase 2-like" evidence="1">
    <location>
        <begin position="290"/>
        <end position="415"/>
    </location>
</feature>
<dbReference type="Pfam" id="PF00535">
    <property type="entry name" value="Glycos_transf_2"/>
    <property type="match status" value="1"/>
</dbReference>
<dbReference type="AlphaFoldDB" id="A0A831SQX3"/>
<organism evidence="2">
    <name type="scientific">Prosthecochloris aestuarii</name>
    <dbReference type="NCBI Taxonomy" id="1102"/>
    <lineage>
        <taxon>Bacteria</taxon>
        <taxon>Pseudomonadati</taxon>
        <taxon>Chlorobiota</taxon>
        <taxon>Chlorobiia</taxon>
        <taxon>Chlorobiales</taxon>
        <taxon>Chlorobiaceae</taxon>
        <taxon>Prosthecochloris</taxon>
    </lineage>
</organism>
<comment type="caution">
    <text evidence="2">The sequence shown here is derived from an EMBL/GenBank/DDBJ whole genome shotgun (WGS) entry which is preliminary data.</text>
</comment>
<accession>A0A831SQX3</accession>